<accession>A0ABS4E5K8</accession>
<evidence type="ECO:0000256" key="6">
    <source>
        <dbReference type="ARBA" id="ARBA00022989"/>
    </source>
</evidence>
<keyword evidence="8" id="KW-0270">Exopolysaccharide synthesis</keyword>
<keyword evidence="4" id="KW-0808">Transferase</keyword>
<dbReference type="PANTHER" id="PTHR30576">
    <property type="entry name" value="COLANIC BIOSYNTHESIS UDP-GLUCOSE LIPID CARRIER TRANSFERASE"/>
    <property type="match status" value="1"/>
</dbReference>
<evidence type="ECO:0000256" key="8">
    <source>
        <dbReference type="ARBA" id="ARBA00023169"/>
    </source>
</evidence>
<evidence type="ECO:0000256" key="9">
    <source>
        <dbReference type="SAM" id="Phobius"/>
    </source>
</evidence>
<evidence type="ECO:0000313" key="12">
    <source>
        <dbReference type="Proteomes" id="UP000759443"/>
    </source>
</evidence>
<evidence type="ECO:0000256" key="5">
    <source>
        <dbReference type="ARBA" id="ARBA00022692"/>
    </source>
</evidence>
<dbReference type="EMBL" id="JAGGJU010000015">
    <property type="protein sequence ID" value="MBP1853193.1"/>
    <property type="molecule type" value="Genomic_DNA"/>
</dbReference>
<keyword evidence="7 9" id="KW-0472">Membrane</keyword>
<comment type="subcellular location">
    <subcellularLocation>
        <location evidence="1">Cell membrane</location>
    </subcellularLocation>
</comment>
<evidence type="ECO:0000256" key="2">
    <source>
        <dbReference type="ARBA" id="ARBA00006464"/>
    </source>
</evidence>
<dbReference type="PANTHER" id="PTHR30576:SF4">
    <property type="entry name" value="UNDECAPRENYL-PHOSPHATE GALACTOSE PHOSPHOTRANSFERASE"/>
    <property type="match status" value="1"/>
</dbReference>
<comment type="similarity">
    <text evidence="2">Belongs to the bacterial sugar transferase family.</text>
</comment>
<protein>
    <submittedName>
        <fullName evidence="11">Exopolysaccharide production protein ExoY</fullName>
    </submittedName>
</protein>
<feature type="domain" description="Bacterial sugar transferase" evidence="10">
    <location>
        <begin position="37"/>
        <end position="228"/>
    </location>
</feature>
<evidence type="ECO:0000313" key="11">
    <source>
        <dbReference type="EMBL" id="MBP1853193.1"/>
    </source>
</evidence>
<organism evidence="11 12">
    <name type="scientific">Rhizobium halophytocola</name>
    <dbReference type="NCBI Taxonomy" id="735519"/>
    <lineage>
        <taxon>Bacteria</taxon>
        <taxon>Pseudomonadati</taxon>
        <taxon>Pseudomonadota</taxon>
        <taxon>Alphaproteobacteria</taxon>
        <taxon>Hyphomicrobiales</taxon>
        <taxon>Rhizobiaceae</taxon>
        <taxon>Rhizobium/Agrobacterium group</taxon>
        <taxon>Rhizobium</taxon>
    </lineage>
</organism>
<dbReference type="Pfam" id="PF02397">
    <property type="entry name" value="Bac_transf"/>
    <property type="match status" value="1"/>
</dbReference>
<gene>
    <name evidence="11" type="ORF">J2Z17_004652</name>
</gene>
<keyword evidence="6 9" id="KW-1133">Transmembrane helix</keyword>
<keyword evidence="3" id="KW-1003">Cell membrane</keyword>
<sequence length="234" mass="26511">MSEMDGVKIEDGWQGPHYRNSPMLGFDRRKTLRHWGKRAFDISAAAMALVLLAPVFGLLALLLKSMDKGPIFYSHQRVGLNGTRFGCLKFRTMRIDSAARLKQLLEDDVAAREEWDATRKLKNDPRITTLGQVLRSTSLDELPQLLNVLRGDMSLVGPRPITADEMPRYGEYIGFYLAARPGLTGKWQISGRNDVSYDARVKLDVEYYQTWSILNDFAIIAKTVPILLSKRGSY</sequence>
<proteinExistence type="inferred from homology"/>
<feature type="transmembrane region" description="Helical" evidence="9">
    <location>
        <begin position="42"/>
        <end position="63"/>
    </location>
</feature>
<dbReference type="Proteomes" id="UP000759443">
    <property type="component" value="Unassembled WGS sequence"/>
</dbReference>
<evidence type="ECO:0000256" key="3">
    <source>
        <dbReference type="ARBA" id="ARBA00022475"/>
    </source>
</evidence>
<reference evidence="11 12" key="1">
    <citation type="submission" date="2021-03" db="EMBL/GenBank/DDBJ databases">
        <title>Genomic Encyclopedia of Type Strains, Phase IV (KMG-IV): sequencing the most valuable type-strain genomes for metagenomic binning, comparative biology and taxonomic classification.</title>
        <authorList>
            <person name="Goeker M."/>
        </authorList>
    </citation>
    <scope>NUCLEOTIDE SEQUENCE [LARGE SCALE GENOMIC DNA]</scope>
    <source>
        <strain evidence="11 12">DSM 21600</strain>
    </source>
</reference>
<keyword evidence="12" id="KW-1185">Reference proteome</keyword>
<evidence type="ECO:0000256" key="1">
    <source>
        <dbReference type="ARBA" id="ARBA00004236"/>
    </source>
</evidence>
<evidence type="ECO:0000256" key="4">
    <source>
        <dbReference type="ARBA" id="ARBA00022679"/>
    </source>
</evidence>
<evidence type="ECO:0000256" key="7">
    <source>
        <dbReference type="ARBA" id="ARBA00023136"/>
    </source>
</evidence>
<comment type="caution">
    <text evidence="11">The sequence shown here is derived from an EMBL/GenBank/DDBJ whole genome shotgun (WGS) entry which is preliminary data.</text>
</comment>
<name>A0ABS4E5K8_9HYPH</name>
<keyword evidence="5 9" id="KW-0812">Transmembrane</keyword>
<dbReference type="InterPro" id="IPR003362">
    <property type="entry name" value="Bact_transf"/>
</dbReference>
<evidence type="ECO:0000259" key="10">
    <source>
        <dbReference type="Pfam" id="PF02397"/>
    </source>
</evidence>